<dbReference type="InterPro" id="IPR010982">
    <property type="entry name" value="Lambda_DNA-bd_dom_sf"/>
</dbReference>
<dbReference type="SMART" id="SM00530">
    <property type="entry name" value="HTH_XRE"/>
    <property type="match status" value="1"/>
</dbReference>
<evidence type="ECO:0000256" key="1">
    <source>
        <dbReference type="ARBA" id="ARBA00023125"/>
    </source>
</evidence>
<dbReference type="PANTHER" id="PTHR46797:SF1">
    <property type="entry name" value="METHYLPHOSPHONATE SYNTHASE"/>
    <property type="match status" value="1"/>
</dbReference>
<reference evidence="3" key="2">
    <citation type="submission" date="2020-09" db="EMBL/GenBank/DDBJ databases">
        <authorList>
            <person name="Sun Q."/>
            <person name="Zhou Y."/>
        </authorList>
    </citation>
    <scope>NUCLEOTIDE SEQUENCE</scope>
    <source>
        <strain evidence="3">CGMCC 1.15367</strain>
    </source>
</reference>
<dbReference type="RefSeq" id="WP_188909428.1">
    <property type="nucleotide sequence ID" value="NZ_BMIQ01000004.1"/>
</dbReference>
<dbReference type="InterPro" id="IPR001387">
    <property type="entry name" value="Cro/C1-type_HTH"/>
</dbReference>
<dbReference type="GO" id="GO:0005829">
    <property type="term" value="C:cytosol"/>
    <property type="evidence" value="ECO:0007669"/>
    <property type="project" value="TreeGrafter"/>
</dbReference>
<dbReference type="EMBL" id="BMIQ01000004">
    <property type="protein sequence ID" value="GGE07104.1"/>
    <property type="molecule type" value="Genomic_DNA"/>
</dbReference>
<dbReference type="Proteomes" id="UP000644699">
    <property type="component" value="Unassembled WGS sequence"/>
</dbReference>
<comment type="caution">
    <text evidence="3">The sequence shown here is derived from an EMBL/GenBank/DDBJ whole genome shotgun (WGS) entry which is preliminary data.</text>
</comment>
<organism evidence="3 4">
    <name type="scientific">Aureimonas endophytica</name>
    <dbReference type="NCBI Taxonomy" id="2027858"/>
    <lineage>
        <taxon>Bacteria</taxon>
        <taxon>Pseudomonadati</taxon>
        <taxon>Pseudomonadota</taxon>
        <taxon>Alphaproteobacteria</taxon>
        <taxon>Hyphomicrobiales</taxon>
        <taxon>Aurantimonadaceae</taxon>
        <taxon>Aureimonas</taxon>
    </lineage>
</organism>
<dbReference type="AlphaFoldDB" id="A0A916ZQX8"/>
<feature type="domain" description="HTH cro/C1-type" evidence="2">
    <location>
        <begin position="8"/>
        <end position="66"/>
    </location>
</feature>
<dbReference type="GO" id="GO:0003700">
    <property type="term" value="F:DNA-binding transcription factor activity"/>
    <property type="evidence" value="ECO:0007669"/>
    <property type="project" value="TreeGrafter"/>
</dbReference>
<dbReference type="Gene3D" id="1.10.260.40">
    <property type="entry name" value="lambda repressor-like DNA-binding domains"/>
    <property type="match status" value="1"/>
</dbReference>
<accession>A0A916ZQX8</accession>
<reference evidence="3" key="1">
    <citation type="journal article" date="2014" name="Int. J. Syst. Evol. Microbiol.">
        <title>Complete genome sequence of Corynebacterium casei LMG S-19264T (=DSM 44701T), isolated from a smear-ripened cheese.</title>
        <authorList>
            <consortium name="US DOE Joint Genome Institute (JGI-PGF)"/>
            <person name="Walter F."/>
            <person name="Albersmeier A."/>
            <person name="Kalinowski J."/>
            <person name="Ruckert C."/>
        </authorList>
    </citation>
    <scope>NUCLEOTIDE SEQUENCE</scope>
    <source>
        <strain evidence="3">CGMCC 1.15367</strain>
    </source>
</reference>
<evidence type="ECO:0000313" key="3">
    <source>
        <dbReference type="EMBL" id="GGE07104.1"/>
    </source>
</evidence>
<dbReference type="Pfam" id="PF13560">
    <property type="entry name" value="HTH_31"/>
    <property type="match status" value="1"/>
</dbReference>
<proteinExistence type="predicted"/>
<sequence>MTPFGERIRDLRKQRGVTQREMAAALGVSNAYLSALEHGRRGRPTWDMLQRIIGYLNVIWDDAEELERLAELSHPRITIDTSGLDPRATRLANRLAETIGTLKPDDVQQLLEALEGAAARVAPRRAAKRS</sequence>
<gene>
    <name evidence="3" type="ORF">GCM10011390_27680</name>
</gene>
<dbReference type="PANTHER" id="PTHR46797">
    <property type="entry name" value="HTH-TYPE TRANSCRIPTIONAL REGULATOR"/>
    <property type="match status" value="1"/>
</dbReference>
<dbReference type="GO" id="GO:0003677">
    <property type="term" value="F:DNA binding"/>
    <property type="evidence" value="ECO:0007669"/>
    <property type="project" value="UniProtKB-KW"/>
</dbReference>
<dbReference type="PROSITE" id="PS50943">
    <property type="entry name" value="HTH_CROC1"/>
    <property type="match status" value="1"/>
</dbReference>
<protein>
    <submittedName>
        <fullName evidence="3">Transcriptional regulator</fullName>
    </submittedName>
</protein>
<evidence type="ECO:0000259" key="2">
    <source>
        <dbReference type="PROSITE" id="PS50943"/>
    </source>
</evidence>
<dbReference type="SUPFAM" id="SSF47413">
    <property type="entry name" value="lambda repressor-like DNA-binding domains"/>
    <property type="match status" value="1"/>
</dbReference>
<name>A0A916ZQX8_9HYPH</name>
<dbReference type="InterPro" id="IPR050807">
    <property type="entry name" value="TransReg_Diox_bact_type"/>
</dbReference>
<dbReference type="CDD" id="cd00093">
    <property type="entry name" value="HTH_XRE"/>
    <property type="match status" value="1"/>
</dbReference>
<keyword evidence="1" id="KW-0238">DNA-binding</keyword>
<keyword evidence="4" id="KW-1185">Reference proteome</keyword>
<evidence type="ECO:0000313" key="4">
    <source>
        <dbReference type="Proteomes" id="UP000644699"/>
    </source>
</evidence>